<name>A0A2N5XYQ6_9GAMM</name>
<dbReference type="SFLD" id="SFLDS00019">
    <property type="entry name" value="Glutathione_Transferase_(cytos"/>
    <property type="match status" value="1"/>
</dbReference>
<proteinExistence type="predicted"/>
<dbReference type="InterPro" id="IPR010987">
    <property type="entry name" value="Glutathione-S-Trfase_C-like"/>
</dbReference>
<dbReference type="PROSITE" id="PS50404">
    <property type="entry name" value="GST_NTER"/>
    <property type="match status" value="1"/>
</dbReference>
<dbReference type="SUPFAM" id="SSF52833">
    <property type="entry name" value="Thioredoxin-like"/>
    <property type="match status" value="1"/>
</dbReference>
<dbReference type="PANTHER" id="PTHR43968">
    <property type="match status" value="1"/>
</dbReference>
<dbReference type="InterPro" id="IPR004045">
    <property type="entry name" value="Glutathione_S-Trfase_N"/>
</dbReference>
<dbReference type="RefSeq" id="WP_101522676.1">
    <property type="nucleotide sequence ID" value="NZ_PKLZ01000015.1"/>
</dbReference>
<dbReference type="PANTHER" id="PTHR43968:SF6">
    <property type="entry name" value="GLUTATHIONE S-TRANSFERASE OMEGA"/>
    <property type="match status" value="1"/>
</dbReference>
<dbReference type="AlphaFoldDB" id="A0A2N5XYQ6"/>
<organism evidence="3 4">
    <name type="scientific">Kineobactrum sediminis</name>
    <dbReference type="NCBI Taxonomy" id="1905677"/>
    <lineage>
        <taxon>Bacteria</taxon>
        <taxon>Pseudomonadati</taxon>
        <taxon>Pseudomonadota</taxon>
        <taxon>Gammaproteobacteria</taxon>
        <taxon>Cellvibrionales</taxon>
        <taxon>Halieaceae</taxon>
        <taxon>Kineobactrum</taxon>
    </lineage>
</organism>
<comment type="caution">
    <text evidence="3">The sequence shown here is derived from an EMBL/GenBank/DDBJ whole genome shotgun (WGS) entry which is preliminary data.</text>
</comment>
<feature type="domain" description="GST N-terminal" evidence="1">
    <location>
        <begin position="1"/>
        <end position="77"/>
    </location>
</feature>
<dbReference type="InterPro" id="IPR036282">
    <property type="entry name" value="Glutathione-S-Trfase_C_sf"/>
</dbReference>
<dbReference type="CDD" id="cd00570">
    <property type="entry name" value="GST_N_family"/>
    <property type="match status" value="1"/>
</dbReference>
<evidence type="ECO:0000313" key="4">
    <source>
        <dbReference type="Proteomes" id="UP000234845"/>
    </source>
</evidence>
<dbReference type="GO" id="GO:0005737">
    <property type="term" value="C:cytoplasm"/>
    <property type="evidence" value="ECO:0007669"/>
    <property type="project" value="TreeGrafter"/>
</dbReference>
<dbReference type="GO" id="GO:0016740">
    <property type="term" value="F:transferase activity"/>
    <property type="evidence" value="ECO:0007669"/>
    <property type="project" value="UniProtKB-KW"/>
</dbReference>
<dbReference type="SUPFAM" id="SSF47616">
    <property type="entry name" value="GST C-terminal domain-like"/>
    <property type="match status" value="1"/>
</dbReference>
<dbReference type="Gene3D" id="3.40.30.10">
    <property type="entry name" value="Glutaredoxin"/>
    <property type="match status" value="1"/>
</dbReference>
<evidence type="ECO:0000259" key="2">
    <source>
        <dbReference type="PROSITE" id="PS50405"/>
    </source>
</evidence>
<dbReference type="InterPro" id="IPR050983">
    <property type="entry name" value="GST_Omega/HSP26"/>
</dbReference>
<keyword evidence="3" id="KW-0808">Transferase</keyword>
<gene>
    <name evidence="3" type="ORF">CWI75_16765</name>
</gene>
<dbReference type="PROSITE" id="PS50405">
    <property type="entry name" value="GST_CTER"/>
    <property type="match status" value="1"/>
</dbReference>
<evidence type="ECO:0000259" key="1">
    <source>
        <dbReference type="PROSITE" id="PS50404"/>
    </source>
</evidence>
<accession>A0A2N5XYQ6</accession>
<sequence>MITLHGFPFSNYHNIVKHALLAKGLEFEENIVYPASEALLAVNPLGKVPAMTTAEGTPLSETSVLLEYLEEKYPETALYPADLEARAKTRQLMKLSELYLELPARRLLPAVLGNAIIPVETLDEVRAALQRGVSGLTELAAFSPYVCGEDCTLADIYLRYALAIPKLVGPAKLDWDVVAAVPGLADWDEMMAASDIAKRIDADQAANAGEFMAYVAKQR</sequence>
<dbReference type="InterPro" id="IPR040079">
    <property type="entry name" value="Glutathione_S-Trfase"/>
</dbReference>
<protein>
    <submittedName>
        <fullName evidence="3">Glutathione S-transferase family protein</fullName>
    </submittedName>
</protein>
<dbReference type="Proteomes" id="UP000234845">
    <property type="component" value="Unassembled WGS sequence"/>
</dbReference>
<feature type="domain" description="GST C-terminal" evidence="2">
    <location>
        <begin position="82"/>
        <end position="211"/>
    </location>
</feature>
<evidence type="ECO:0000313" key="3">
    <source>
        <dbReference type="EMBL" id="PLW81278.1"/>
    </source>
</evidence>
<keyword evidence="4" id="KW-1185">Reference proteome</keyword>
<dbReference type="Pfam" id="PF13417">
    <property type="entry name" value="GST_N_3"/>
    <property type="match status" value="1"/>
</dbReference>
<dbReference type="OrthoDB" id="6258999at2"/>
<dbReference type="InterPro" id="IPR036249">
    <property type="entry name" value="Thioredoxin-like_sf"/>
</dbReference>
<dbReference type="EMBL" id="PKLZ01000015">
    <property type="protein sequence ID" value="PLW81278.1"/>
    <property type="molecule type" value="Genomic_DNA"/>
</dbReference>
<reference evidence="4" key="1">
    <citation type="submission" date="2017-11" db="EMBL/GenBank/DDBJ databases">
        <title>The draft genome sequence of Chromatocurvus sp. F02.</title>
        <authorList>
            <person name="Du Z.-J."/>
            <person name="Chang Y.-Q."/>
        </authorList>
    </citation>
    <scope>NUCLEOTIDE SEQUENCE [LARGE SCALE GENOMIC DNA]</scope>
    <source>
        <strain evidence="4">F02</strain>
    </source>
</reference>
<dbReference type="SFLD" id="SFLDG00358">
    <property type="entry name" value="Main_(cytGST)"/>
    <property type="match status" value="1"/>
</dbReference>
<dbReference type="Gene3D" id="1.20.1050.10">
    <property type="match status" value="1"/>
</dbReference>